<evidence type="ECO:0000313" key="9">
    <source>
        <dbReference type="EMBL" id="OAE41825.1"/>
    </source>
</evidence>
<dbReference type="InterPro" id="IPR027417">
    <property type="entry name" value="P-loop_NTPase"/>
</dbReference>
<sequence length="285" mass="30601">MADPCLAFKNLTLGYAGRAAVHHLNGDIAKGSLTAVVGANGSGKSTLMKGIAGILKPLSGECRVSADVSVAYLPQQSELDRSFPAQVRDLVALGLWPQRGLLGRHRGEDRAAMARAMEAVGLSGFERRNIDSLSGGQMQRALFARAMLQDAQLILLDEPFNAVDERTVTDLLVLIKAWVAEGRTVLAVLHDHQLVRQHFPQTLFLARRLVGLGPTADVLKQENMRQARHFHEAWEENAPWCGPGDAPMIDASATNAPATDALDAGPRAASSHSHLHSHANSNAHG</sequence>
<dbReference type="SUPFAM" id="SSF52540">
    <property type="entry name" value="P-loop containing nucleoside triphosphate hydrolases"/>
    <property type="match status" value="1"/>
</dbReference>
<feature type="region of interest" description="Disordered" evidence="7">
    <location>
        <begin position="257"/>
        <end position="285"/>
    </location>
</feature>
<evidence type="ECO:0000256" key="5">
    <source>
        <dbReference type="ARBA" id="ARBA00022906"/>
    </source>
</evidence>
<comment type="similarity">
    <text evidence="1">Belongs to the ABC transporter superfamily.</text>
</comment>
<evidence type="ECO:0000313" key="10">
    <source>
        <dbReference type="Proteomes" id="UP000077098"/>
    </source>
</evidence>
<keyword evidence="5" id="KW-0864">Zinc transport</keyword>
<feature type="compositionally biased region" description="Low complexity" evidence="7">
    <location>
        <begin position="268"/>
        <end position="285"/>
    </location>
</feature>
<dbReference type="NCBIfam" id="NF040873">
    <property type="entry name" value="AztA"/>
    <property type="match status" value="1"/>
</dbReference>
<dbReference type="InterPro" id="IPR003439">
    <property type="entry name" value="ABC_transporter-like_ATP-bd"/>
</dbReference>
<evidence type="ECO:0000256" key="3">
    <source>
        <dbReference type="ARBA" id="ARBA00022741"/>
    </source>
</evidence>
<evidence type="ECO:0000256" key="2">
    <source>
        <dbReference type="ARBA" id="ARBA00022448"/>
    </source>
</evidence>
<dbReference type="Pfam" id="PF00005">
    <property type="entry name" value="ABC_tran"/>
    <property type="match status" value="1"/>
</dbReference>
<protein>
    <submittedName>
        <fullName evidence="9">ABC transporter</fullName>
    </submittedName>
</protein>
<name>A0A176X5K3_AGRTU</name>
<evidence type="ECO:0000259" key="8">
    <source>
        <dbReference type="PROSITE" id="PS50893"/>
    </source>
</evidence>
<dbReference type="GO" id="GO:0006829">
    <property type="term" value="P:zinc ion transport"/>
    <property type="evidence" value="ECO:0007669"/>
    <property type="project" value="UniProtKB-KW"/>
</dbReference>
<dbReference type="RefSeq" id="WP_063949937.1">
    <property type="nucleotide sequence ID" value="NZ_LXPS01000033.1"/>
</dbReference>
<evidence type="ECO:0000256" key="7">
    <source>
        <dbReference type="SAM" id="MobiDB-lite"/>
    </source>
</evidence>
<keyword evidence="5" id="KW-0862">Zinc</keyword>
<organism evidence="9 10">
    <name type="scientific">Agrobacterium tumefaciens</name>
    <dbReference type="NCBI Taxonomy" id="358"/>
    <lineage>
        <taxon>Bacteria</taxon>
        <taxon>Pseudomonadati</taxon>
        <taxon>Pseudomonadota</taxon>
        <taxon>Alphaproteobacteria</taxon>
        <taxon>Hyphomicrobiales</taxon>
        <taxon>Rhizobiaceae</taxon>
        <taxon>Rhizobium/Agrobacterium group</taxon>
        <taxon>Agrobacterium</taxon>
        <taxon>Agrobacterium tumefaciens complex</taxon>
    </lineage>
</organism>
<dbReference type="GO" id="GO:0005524">
    <property type="term" value="F:ATP binding"/>
    <property type="evidence" value="ECO:0007669"/>
    <property type="project" value="UniProtKB-KW"/>
</dbReference>
<evidence type="ECO:0000256" key="1">
    <source>
        <dbReference type="ARBA" id="ARBA00005417"/>
    </source>
</evidence>
<gene>
    <name evidence="9" type="ORF">A7J57_01885</name>
</gene>
<dbReference type="Gene3D" id="3.40.50.300">
    <property type="entry name" value="P-loop containing nucleotide triphosphate hydrolases"/>
    <property type="match status" value="1"/>
</dbReference>
<evidence type="ECO:0000256" key="6">
    <source>
        <dbReference type="ARBA" id="ARBA00023065"/>
    </source>
</evidence>
<keyword evidence="2" id="KW-0813">Transport</keyword>
<dbReference type="PROSITE" id="PS00211">
    <property type="entry name" value="ABC_TRANSPORTER_1"/>
    <property type="match status" value="1"/>
</dbReference>
<dbReference type="SMART" id="SM00382">
    <property type="entry name" value="AAA"/>
    <property type="match status" value="1"/>
</dbReference>
<accession>A0A176X5K3</accession>
<dbReference type="PROSITE" id="PS50893">
    <property type="entry name" value="ABC_TRANSPORTER_2"/>
    <property type="match status" value="1"/>
</dbReference>
<dbReference type="PANTHER" id="PTHR42734:SF5">
    <property type="entry name" value="IRON TRANSPORT SYSTEM ATP-BINDING PROTEIN HI_0361-RELATED"/>
    <property type="match status" value="1"/>
</dbReference>
<dbReference type="InterPro" id="IPR047748">
    <property type="entry name" value="AztA-like"/>
</dbReference>
<dbReference type="InterPro" id="IPR050153">
    <property type="entry name" value="Metal_Ion_Import_ABC"/>
</dbReference>
<dbReference type="CDD" id="cd03235">
    <property type="entry name" value="ABC_Metallic_Cations"/>
    <property type="match status" value="1"/>
</dbReference>
<dbReference type="GO" id="GO:0016887">
    <property type="term" value="F:ATP hydrolysis activity"/>
    <property type="evidence" value="ECO:0007669"/>
    <property type="project" value="InterPro"/>
</dbReference>
<evidence type="ECO:0000256" key="4">
    <source>
        <dbReference type="ARBA" id="ARBA00022840"/>
    </source>
</evidence>
<proteinExistence type="inferred from homology"/>
<keyword evidence="4" id="KW-0067">ATP-binding</keyword>
<dbReference type="PANTHER" id="PTHR42734">
    <property type="entry name" value="METAL TRANSPORT SYSTEM ATP-BINDING PROTEIN TM_0124-RELATED"/>
    <property type="match status" value="1"/>
</dbReference>
<dbReference type="InterPro" id="IPR003593">
    <property type="entry name" value="AAA+_ATPase"/>
</dbReference>
<keyword evidence="6" id="KW-0406">Ion transport</keyword>
<feature type="domain" description="ABC transporter" evidence="8">
    <location>
        <begin position="6"/>
        <end position="232"/>
    </location>
</feature>
<comment type="caution">
    <text evidence="9">The sequence shown here is derived from an EMBL/GenBank/DDBJ whole genome shotgun (WGS) entry which is preliminary data.</text>
</comment>
<dbReference type="AlphaFoldDB" id="A0A176X5K3"/>
<keyword evidence="3" id="KW-0547">Nucleotide-binding</keyword>
<dbReference type="EMBL" id="LXPS01000033">
    <property type="protein sequence ID" value="OAE41825.1"/>
    <property type="molecule type" value="Genomic_DNA"/>
</dbReference>
<dbReference type="Proteomes" id="UP000077098">
    <property type="component" value="Unassembled WGS sequence"/>
</dbReference>
<reference evidence="9 10" key="1">
    <citation type="submission" date="2016-05" db="EMBL/GenBank/DDBJ databases">
        <authorList>
            <person name="Lavstsen T."/>
            <person name="Jespersen J.S."/>
        </authorList>
    </citation>
    <scope>NUCLEOTIDE SEQUENCE [LARGE SCALE GENOMIC DNA]</scope>
    <source>
        <strain evidence="9 10">KCJ1736</strain>
    </source>
</reference>
<dbReference type="InterPro" id="IPR017871">
    <property type="entry name" value="ABC_transporter-like_CS"/>
</dbReference>